<protein>
    <submittedName>
        <fullName evidence="1">DUF2716 domain-containing protein</fullName>
    </submittedName>
</protein>
<name>A0ABX1XHD5_9BACL</name>
<proteinExistence type="predicted"/>
<accession>A0ABX1XHD5</accession>
<dbReference type="RefSeq" id="WP_171634242.1">
    <property type="nucleotide sequence ID" value="NZ_WHNY01000067.1"/>
</dbReference>
<comment type="caution">
    <text evidence="1">The sequence shown here is derived from an EMBL/GenBank/DDBJ whole genome shotgun (WGS) entry which is preliminary data.</text>
</comment>
<sequence length="155" mass="18469">MDNWVPLSNELYRLVWDKFYEHFNFKPSVHSNDWPSFSLPSPYITYKLTSYTNDDIDDLERNCVACLKLVTEPDEYLYALDWQHESFQYNPHLGPPSTISFYPDGDYYLFINKDFKWGYLGHPWEQTISIFGEVLIQQFEINKPKLFGEVVRSSD</sequence>
<dbReference type="EMBL" id="WHNY01000067">
    <property type="protein sequence ID" value="NOU67491.1"/>
    <property type="molecule type" value="Genomic_DNA"/>
</dbReference>
<evidence type="ECO:0000313" key="2">
    <source>
        <dbReference type="Proteomes" id="UP000653578"/>
    </source>
</evidence>
<organism evidence="1 2">
    <name type="scientific">Paenibacillus plantarum</name>
    <dbReference type="NCBI Taxonomy" id="2654975"/>
    <lineage>
        <taxon>Bacteria</taxon>
        <taxon>Bacillati</taxon>
        <taxon>Bacillota</taxon>
        <taxon>Bacilli</taxon>
        <taxon>Bacillales</taxon>
        <taxon>Paenibacillaceae</taxon>
        <taxon>Paenibacillus</taxon>
    </lineage>
</organism>
<dbReference type="InterPro" id="IPR020323">
    <property type="entry name" value="DUF2716"/>
</dbReference>
<gene>
    <name evidence="1" type="ORF">GC096_25945</name>
</gene>
<dbReference type="Pfam" id="PF10898">
    <property type="entry name" value="DUF2716"/>
    <property type="match status" value="1"/>
</dbReference>
<evidence type="ECO:0000313" key="1">
    <source>
        <dbReference type="EMBL" id="NOU67491.1"/>
    </source>
</evidence>
<keyword evidence="2" id="KW-1185">Reference proteome</keyword>
<dbReference type="Proteomes" id="UP000653578">
    <property type="component" value="Unassembled WGS sequence"/>
</dbReference>
<reference evidence="1 2" key="1">
    <citation type="submission" date="2019-10" db="EMBL/GenBank/DDBJ databases">
        <title>Description of Paenibacillus humi sp. nov.</title>
        <authorList>
            <person name="Carlier A."/>
            <person name="Qi S."/>
        </authorList>
    </citation>
    <scope>NUCLEOTIDE SEQUENCE [LARGE SCALE GENOMIC DNA]</scope>
    <source>
        <strain evidence="1 2">LMG 31461</strain>
    </source>
</reference>